<dbReference type="AlphaFoldDB" id="A0A9Q1JU78"/>
<accession>A0A9Q1JU78</accession>
<organism evidence="1 2">
    <name type="scientific">Carnegiea gigantea</name>
    <dbReference type="NCBI Taxonomy" id="171969"/>
    <lineage>
        <taxon>Eukaryota</taxon>
        <taxon>Viridiplantae</taxon>
        <taxon>Streptophyta</taxon>
        <taxon>Embryophyta</taxon>
        <taxon>Tracheophyta</taxon>
        <taxon>Spermatophyta</taxon>
        <taxon>Magnoliopsida</taxon>
        <taxon>eudicotyledons</taxon>
        <taxon>Gunneridae</taxon>
        <taxon>Pentapetalae</taxon>
        <taxon>Caryophyllales</taxon>
        <taxon>Cactineae</taxon>
        <taxon>Cactaceae</taxon>
        <taxon>Cactoideae</taxon>
        <taxon>Echinocereeae</taxon>
        <taxon>Carnegiea</taxon>
    </lineage>
</organism>
<proteinExistence type="predicted"/>
<reference evidence="1" key="1">
    <citation type="submission" date="2022-04" db="EMBL/GenBank/DDBJ databases">
        <title>Carnegiea gigantea Genome sequencing and assembly v2.</title>
        <authorList>
            <person name="Copetti D."/>
            <person name="Sanderson M.J."/>
            <person name="Burquez A."/>
            <person name="Wojciechowski M.F."/>
        </authorList>
    </citation>
    <scope>NUCLEOTIDE SEQUENCE</scope>
    <source>
        <strain evidence="1">SGP5-SGP5p</strain>
        <tissue evidence="1">Aerial part</tissue>
    </source>
</reference>
<name>A0A9Q1JU78_9CARY</name>
<keyword evidence="2" id="KW-1185">Reference proteome</keyword>
<protein>
    <submittedName>
        <fullName evidence="1">Uncharacterized protein</fullName>
    </submittedName>
</protein>
<evidence type="ECO:0000313" key="2">
    <source>
        <dbReference type="Proteomes" id="UP001153076"/>
    </source>
</evidence>
<sequence>MWRTVHGRHASRGFQKLGLCNGRPCGHRPELGKFRDLDGGFRKLPSLQRSLSGVPSMAFLRSLSTKEMPEHVVRHFEWDHRGIAFPLSPLLKDFQALCPSREAWGLTWRALRTLELALTELCWSTFESLVWLYGDRIFEVQFRTKAELEESSGPG</sequence>
<dbReference type="Proteomes" id="UP001153076">
    <property type="component" value="Unassembled WGS sequence"/>
</dbReference>
<gene>
    <name evidence="1" type="ORF">Cgig2_026747</name>
</gene>
<dbReference type="EMBL" id="JAKOGI010000715">
    <property type="protein sequence ID" value="KAJ8431150.1"/>
    <property type="molecule type" value="Genomic_DNA"/>
</dbReference>
<evidence type="ECO:0000313" key="1">
    <source>
        <dbReference type="EMBL" id="KAJ8431150.1"/>
    </source>
</evidence>
<comment type="caution">
    <text evidence="1">The sequence shown here is derived from an EMBL/GenBank/DDBJ whole genome shotgun (WGS) entry which is preliminary data.</text>
</comment>